<keyword evidence="2" id="KW-1185">Reference proteome</keyword>
<protein>
    <submittedName>
        <fullName evidence="1">Uncharacterized protein</fullName>
    </submittedName>
</protein>
<name>A0AAV0VVW1_9HEMI</name>
<dbReference type="AlphaFoldDB" id="A0AAV0VVW1"/>
<sequence>MAASTLPPPPSPVYFSSSSPVPAPPYFTTETRCFMTTVVTGSLVFLRSPGPHRHGESANRIRIHLFKFRNNVFTTSNT</sequence>
<evidence type="ECO:0000313" key="2">
    <source>
        <dbReference type="Proteomes" id="UP001160148"/>
    </source>
</evidence>
<organism evidence="1 2">
    <name type="scientific">Macrosiphum euphorbiae</name>
    <name type="common">potato aphid</name>
    <dbReference type="NCBI Taxonomy" id="13131"/>
    <lineage>
        <taxon>Eukaryota</taxon>
        <taxon>Metazoa</taxon>
        <taxon>Ecdysozoa</taxon>
        <taxon>Arthropoda</taxon>
        <taxon>Hexapoda</taxon>
        <taxon>Insecta</taxon>
        <taxon>Pterygota</taxon>
        <taxon>Neoptera</taxon>
        <taxon>Paraneoptera</taxon>
        <taxon>Hemiptera</taxon>
        <taxon>Sternorrhyncha</taxon>
        <taxon>Aphidomorpha</taxon>
        <taxon>Aphidoidea</taxon>
        <taxon>Aphididae</taxon>
        <taxon>Macrosiphini</taxon>
        <taxon>Macrosiphum</taxon>
    </lineage>
</organism>
<comment type="caution">
    <text evidence="1">The sequence shown here is derived from an EMBL/GenBank/DDBJ whole genome shotgun (WGS) entry which is preliminary data.</text>
</comment>
<proteinExistence type="predicted"/>
<accession>A0AAV0VVW1</accession>
<dbReference type="Proteomes" id="UP001160148">
    <property type="component" value="Unassembled WGS sequence"/>
</dbReference>
<dbReference type="EMBL" id="CARXXK010000001">
    <property type="protein sequence ID" value="CAI6348447.1"/>
    <property type="molecule type" value="Genomic_DNA"/>
</dbReference>
<reference evidence="1 2" key="1">
    <citation type="submission" date="2023-01" db="EMBL/GenBank/DDBJ databases">
        <authorList>
            <person name="Whitehead M."/>
        </authorList>
    </citation>
    <scope>NUCLEOTIDE SEQUENCE [LARGE SCALE GENOMIC DNA]</scope>
</reference>
<evidence type="ECO:0000313" key="1">
    <source>
        <dbReference type="EMBL" id="CAI6348447.1"/>
    </source>
</evidence>
<gene>
    <name evidence="1" type="ORF">MEUPH1_LOCUS5120</name>
</gene>